<dbReference type="EMBL" id="JACHWY010000002">
    <property type="protein sequence ID" value="MBB3047645.1"/>
    <property type="molecule type" value="Genomic_DNA"/>
</dbReference>
<dbReference type="PANTHER" id="PTHR48101:SF1">
    <property type="entry name" value="METHYLMALONYL-COA MUTASE, LARGE SUBUNIT"/>
    <property type="match status" value="1"/>
</dbReference>
<evidence type="ECO:0000256" key="1">
    <source>
        <dbReference type="ARBA" id="ARBA00001922"/>
    </source>
</evidence>
<dbReference type="RefSeq" id="WP_183410415.1">
    <property type="nucleotide sequence ID" value="NZ_JACHWY010000002.1"/>
</dbReference>
<evidence type="ECO:0000313" key="7">
    <source>
        <dbReference type="EMBL" id="MBB3047645.1"/>
    </source>
</evidence>
<dbReference type="Proteomes" id="UP000537130">
    <property type="component" value="Unassembled WGS sequence"/>
</dbReference>
<evidence type="ECO:0000256" key="4">
    <source>
        <dbReference type="ARBA" id="ARBA00023235"/>
    </source>
</evidence>
<proteinExistence type="predicted"/>
<keyword evidence="2" id="KW-0846">Cobalamin</keyword>
<dbReference type="InterPro" id="IPR006159">
    <property type="entry name" value="Acid_CoA_mut_C"/>
</dbReference>
<gene>
    <name evidence="7" type="ORF">FHR99_001911</name>
</gene>
<evidence type="ECO:0000256" key="2">
    <source>
        <dbReference type="ARBA" id="ARBA00022628"/>
    </source>
</evidence>
<reference evidence="7 8" key="1">
    <citation type="submission" date="2020-08" db="EMBL/GenBank/DDBJ databases">
        <title>Genomic Encyclopedia of Type Strains, Phase III (KMG-III): the genomes of soil and plant-associated and newly described type strains.</title>
        <authorList>
            <person name="Whitman W."/>
        </authorList>
    </citation>
    <scope>NUCLEOTIDE SEQUENCE [LARGE SCALE GENOMIC DNA]</scope>
    <source>
        <strain evidence="7 8">CECT 8654</strain>
    </source>
</reference>
<dbReference type="GO" id="GO:0046872">
    <property type="term" value="F:metal ion binding"/>
    <property type="evidence" value="ECO:0007669"/>
    <property type="project" value="UniProtKB-KW"/>
</dbReference>
<evidence type="ECO:0000256" key="3">
    <source>
        <dbReference type="ARBA" id="ARBA00022723"/>
    </source>
</evidence>
<sequence>MDQPIRILLAKIGLDTHTIGITVLAKELRDRGFEVIFSGLKQTPEKVAHAALQEDVDVIGVSCLSGGHMTHLKVLAEKMREMGLDDRILIVGGVVPEEDVEPLKALGVDQVFTMGANMDDIAAYLRSAVSA</sequence>
<protein>
    <submittedName>
        <fullName evidence="7">Methylmalonyl-CoA mutase C-terminal domain/subunit</fullName>
        <ecNumber evidence="7">5.4.99.2</ecNumber>
    </submittedName>
</protein>
<dbReference type="GO" id="GO:0004494">
    <property type="term" value="F:methylmalonyl-CoA mutase activity"/>
    <property type="evidence" value="ECO:0007669"/>
    <property type="project" value="UniProtKB-EC"/>
</dbReference>
<evidence type="ECO:0000256" key="5">
    <source>
        <dbReference type="ARBA" id="ARBA00023285"/>
    </source>
</evidence>
<keyword evidence="5" id="KW-0170">Cobalt</keyword>
<dbReference type="NCBIfam" id="TIGR00640">
    <property type="entry name" value="acid_CoA_mut_C"/>
    <property type="match status" value="1"/>
</dbReference>
<evidence type="ECO:0000259" key="6">
    <source>
        <dbReference type="PROSITE" id="PS51332"/>
    </source>
</evidence>
<keyword evidence="8" id="KW-1185">Reference proteome</keyword>
<dbReference type="SUPFAM" id="SSF52242">
    <property type="entry name" value="Cobalamin (vitamin B12)-binding domain"/>
    <property type="match status" value="1"/>
</dbReference>
<dbReference type="PANTHER" id="PTHR48101">
    <property type="entry name" value="METHYLMALONYL-COA MUTASE, MITOCHONDRIAL-RELATED"/>
    <property type="match status" value="1"/>
</dbReference>
<keyword evidence="3" id="KW-0479">Metal-binding</keyword>
<name>A0A7W4Z739_9GAMM</name>
<dbReference type="EC" id="5.4.99.2" evidence="7"/>
<feature type="domain" description="B12-binding" evidence="6">
    <location>
        <begin position="4"/>
        <end position="131"/>
    </location>
</feature>
<organism evidence="7 8">
    <name type="scientific">Litorivivens lipolytica</name>
    <dbReference type="NCBI Taxonomy" id="1524264"/>
    <lineage>
        <taxon>Bacteria</taxon>
        <taxon>Pseudomonadati</taxon>
        <taxon>Pseudomonadota</taxon>
        <taxon>Gammaproteobacteria</taxon>
        <taxon>Litorivivens</taxon>
    </lineage>
</organism>
<dbReference type="Pfam" id="PF02310">
    <property type="entry name" value="B12-binding"/>
    <property type="match status" value="1"/>
</dbReference>
<dbReference type="Gene3D" id="3.40.50.280">
    <property type="entry name" value="Cobalamin-binding domain"/>
    <property type="match status" value="1"/>
</dbReference>
<evidence type="ECO:0000313" key="8">
    <source>
        <dbReference type="Proteomes" id="UP000537130"/>
    </source>
</evidence>
<comment type="caution">
    <text evidence="7">The sequence shown here is derived from an EMBL/GenBank/DDBJ whole genome shotgun (WGS) entry which is preliminary data.</text>
</comment>
<dbReference type="InterPro" id="IPR036724">
    <property type="entry name" value="Cobalamin-bd_sf"/>
</dbReference>
<dbReference type="PROSITE" id="PS51332">
    <property type="entry name" value="B12_BINDING"/>
    <property type="match status" value="1"/>
</dbReference>
<accession>A0A7W4Z739</accession>
<keyword evidence="4 7" id="KW-0413">Isomerase</keyword>
<dbReference type="InterPro" id="IPR006158">
    <property type="entry name" value="Cobalamin-bd"/>
</dbReference>
<dbReference type="GO" id="GO:0031419">
    <property type="term" value="F:cobalamin binding"/>
    <property type="evidence" value="ECO:0007669"/>
    <property type="project" value="UniProtKB-KW"/>
</dbReference>
<comment type="cofactor">
    <cofactor evidence="1">
        <name>adenosylcob(III)alamin</name>
        <dbReference type="ChEBI" id="CHEBI:18408"/>
    </cofactor>
</comment>
<dbReference type="AlphaFoldDB" id="A0A7W4Z739"/>